<dbReference type="PANTHER" id="PTHR10353:SF334">
    <property type="entry name" value="BETA-GLUCOSIDASE 29"/>
    <property type="match status" value="1"/>
</dbReference>
<accession>N1QVS2</accession>
<dbReference type="FunFam" id="3.20.20.80:FF:000020">
    <property type="entry name" value="Beta-glucosidase 12"/>
    <property type="match status" value="1"/>
</dbReference>
<proteinExistence type="inferred from homology"/>
<name>N1QVS2_AEGTA</name>
<sequence>MARLRSTAWRACEAGDGVGSCGFLQISLPSERRREFHKPKKLFQVKLPLLDLAYGRGGAIRVKAILHRHVKEGMIGRSQARSGPLRVALRLSYRITYEGAVKEGGRGPTVWDKFAHTPGKIADGGNGDVALDFYHRYKEDLKLVVDMNMDAFRFSIAWSRILPTGSLSGGVNRHGIAFYNSLINEVIAKGLKPYVTLHHWDTPLGLEDKYGGFLSEKIVKDYVDFTDVCFNEFGDRVKNWTTFNEPWTYSTYGYATGVFAPGRCSPHVSKSCGAGDSAREPYIVTHNILLAHAAAVQLYRRKYQKAQGGEIGITLVCHWYLPYSNSTADKDAAKRRVEFMLGWFMDPIVHGDYPASMKSWLGARLPSFTPEQKAMLKGSHDFFGLNYYTTYYAIATPPANALLGSYDADNRSNVTGFRNGKPLGPQAYTEFLFVYPPGILELMLYAKRKYNNPAIFVMENGIDEGNNSTLPIKEALKDPARINYHYKHLLFLNLAIKHKVNIRGYFSWTFMDCFEWGDGYKDRFGLIYIDRNTLKRYPKDSSKWMGRFLKK</sequence>
<evidence type="ECO:0000256" key="5">
    <source>
        <dbReference type="ARBA" id="ARBA00023180"/>
    </source>
</evidence>
<dbReference type="EnsemblPlants" id="EMT14734">
    <property type="protein sequence ID" value="EMT14734"/>
    <property type="gene ID" value="F775_30428"/>
</dbReference>
<reference evidence="7" key="1">
    <citation type="submission" date="2015-06" db="UniProtKB">
        <authorList>
            <consortium name="EnsemblPlants"/>
        </authorList>
    </citation>
    <scope>IDENTIFICATION</scope>
</reference>
<keyword evidence="3" id="KW-0378">Hydrolase</keyword>
<evidence type="ECO:0000256" key="1">
    <source>
        <dbReference type="ARBA" id="ARBA00010838"/>
    </source>
</evidence>
<keyword evidence="2" id="KW-0732">Signal</keyword>
<keyword evidence="4" id="KW-1015">Disulfide bond</keyword>
<keyword evidence="5" id="KW-0325">Glycoprotein</keyword>
<evidence type="ECO:0000256" key="3">
    <source>
        <dbReference type="ARBA" id="ARBA00022801"/>
    </source>
</evidence>
<dbReference type="AlphaFoldDB" id="N1QVS2"/>
<evidence type="ECO:0000256" key="6">
    <source>
        <dbReference type="RuleBase" id="RU003690"/>
    </source>
</evidence>
<dbReference type="PRINTS" id="PR00131">
    <property type="entry name" value="GLHYDRLASE1"/>
</dbReference>
<evidence type="ECO:0000313" key="7">
    <source>
        <dbReference type="EnsemblPlants" id="EMT14734"/>
    </source>
</evidence>
<dbReference type="PANTHER" id="PTHR10353">
    <property type="entry name" value="GLYCOSYL HYDROLASE"/>
    <property type="match status" value="1"/>
</dbReference>
<evidence type="ECO:0000256" key="4">
    <source>
        <dbReference type="ARBA" id="ARBA00023157"/>
    </source>
</evidence>
<organism evidence="7">
    <name type="scientific">Aegilops tauschii</name>
    <name type="common">Tausch's goatgrass</name>
    <name type="synonym">Aegilops squarrosa</name>
    <dbReference type="NCBI Taxonomy" id="37682"/>
    <lineage>
        <taxon>Eukaryota</taxon>
        <taxon>Viridiplantae</taxon>
        <taxon>Streptophyta</taxon>
        <taxon>Embryophyta</taxon>
        <taxon>Tracheophyta</taxon>
        <taxon>Spermatophyta</taxon>
        <taxon>Magnoliopsida</taxon>
        <taxon>Liliopsida</taxon>
        <taxon>Poales</taxon>
        <taxon>Poaceae</taxon>
        <taxon>BOP clade</taxon>
        <taxon>Pooideae</taxon>
        <taxon>Triticodae</taxon>
        <taxon>Triticeae</taxon>
        <taxon>Triticinae</taxon>
        <taxon>Aegilops</taxon>
    </lineage>
</organism>
<dbReference type="InterPro" id="IPR017853">
    <property type="entry name" value="GH"/>
</dbReference>
<dbReference type="SUPFAM" id="SSF51445">
    <property type="entry name" value="(Trans)glycosidases"/>
    <property type="match status" value="1"/>
</dbReference>
<dbReference type="Pfam" id="PF00232">
    <property type="entry name" value="Glyco_hydro_1"/>
    <property type="match status" value="1"/>
</dbReference>
<comment type="similarity">
    <text evidence="1 6">Belongs to the glycosyl hydrolase 1 family.</text>
</comment>
<dbReference type="Gene3D" id="3.20.20.80">
    <property type="entry name" value="Glycosidases"/>
    <property type="match status" value="1"/>
</dbReference>
<dbReference type="GO" id="GO:0008422">
    <property type="term" value="F:beta-glucosidase activity"/>
    <property type="evidence" value="ECO:0007669"/>
    <property type="project" value="UniProtKB-ARBA"/>
</dbReference>
<dbReference type="GO" id="GO:0005975">
    <property type="term" value="P:carbohydrate metabolic process"/>
    <property type="evidence" value="ECO:0007669"/>
    <property type="project" value="InterPro"/>
</dbReference>
<dbReference type="GO" id="GO:0004565">
    <property type="term" value="F:beta-galactosidase activity"/>
    <property type="evidence" value="ECO:0007669"/>
    <property type="project" value="UniProtKB-ARBA"/>
</dbReference>
<protein>
    <submittedName>
        <fullName evidence="7">Beta-glucosidase 6</fullName>
    </submittedName>
</protein>
<dbReference type="InterPro" id="IPR001360">
    <property type="entry name" value="Glyco_hydro_1"/>
</dbReference>
<evidence type="ECO:0000256" key="2">
    <source>
        <dbReference type="ARBA" id="ARBA00022729"/>
    </source>
</evidence>
<dbReference type="GO" id="GO:0033907">
    <property type="term" value="F:beta-D-fucosidase activity"/>
    <property type="evidence" value="ECO:0007669"/>
    <property type="project" value="UniProtKB-ARBA"/>
</dbReference>